<name>A0A2P2QV15_RHIMU</name>
<sequence length="21" mass="2749">MYYFLSQKIADRYKFEKRKSF</sequence>
<dbReference type="EMBL" id="GGEC01090368">
    <property type="protein sequence ID" value="MBX70852.1"/>
    <property type="molecule type" value="Transcribed_RNA"/>
</dbReference>
<dbReference type="AlphaFoldDB" id="A0A2P2QV15"/>
<proteinExistence type="predicted"/>
<organism evidence="1">
    <name type="scientific">Rhizophora mucronata</name>
    <name type="common">Asiatic mangrove</name>
    <dbReference type="NCBI Taxonomy" id="61149"/>
    <lineage>
        <taxon>Eukaryota</taxon>
        <taxon>Viridiplantae</taxon>
        <taxon>Streptophyta</taxon>
        <taxon>Embryophyta</taxon>
        <taxon>Tracheophyta</taxon>
        <taxon>Spermatophyta</taxon>
        <taxon>Magnoliopsida</taxon>
        <taxon>eudicotyledons</taxon>
        <taxon>Gunneridae</taxon>
        <taxon>Pentapetalae</taxon>
        <taxon>rosids</taxon>
        <taxon>fabids</taxon>
        <taxon>Malpighiales</taxon>
        <taxon>Rhizophoraceae</taxon>
        <taxon>Rhizophora</taxon>
    </lineage>
</organism>
<reference evidence="1" key="1">
    <citation type="submission" date="2018-02" db="EMBL/GenBank/DDBJ databases">
        <title>Rhizophora mucronata_Transcriptome.</title>
        <authorList>
            <person name="Meera S.P."/>
            <person name="Sreeshan A."/>
            <person name="Augustine A."/>
        </authorList>
    </citation>
    <scope>NUCLEOTIDE SEQUENCE</scope>
    <source>
        <tissue evidence="1">Leaf</tissue>
    </source>
</reference>
<evidence type="ECO:0000313" key="1">
    <source>
        <dbReference type="EMBL" id="MBX70852.1"/>
    </source>
</evidence>
<accession>A0A2P2QV15</accession>
<protein>
    <submittedName>
        <fullName evidence="1">Uncharacterized protein</fullName>
    </submittedName>
</protein>